<dbReference type="EMBL" id="CADCUQ010000629">
    <property type="protein sequence ID" value="CAA9419587.1"/>
    <property type="molecule type" value="Genomic_DNA"/>
</dbReference>
<dbReference type="PANTHER" id="PTHR42681:SF1">
    <property type="entry name" value="MALONYL-COA-ACYL CARRIER PROTEIN TRANSACYLASE, MITOCHONDRIAL"/>
    <property type="match status" value="1"/>
</dbReference>
<protein>
    <recommendedName>
        <fullName evidence="1">[acyl-carrier-protein] S-malonyltransferase</fullName>
        <ecNumber evidence="1">2.3.1.39</ecNumber>
    </recommendedName>
</protein>
<dbReference type="InterPro" id="IPR014043">
    <property type="entry name" value="Acyl_transferase_dom"/>
</dbReference>
<dbReference type="Gene3D" id="3.40.366.10">
    <property type="entry name" value="Malonyl-Coenzyme A Acyl Carrier Protein, domain 2"/>
    <property type="match status" value="1"/>
</dbReference>
<organism evidence="6">
    <name type="scientific">uncultured Phycisphaerae bacterium</name>
    <dbReference type="NCBI Taxonomy" id="904963"/>
    <lineage>
        <taxon>Bacteria</taxon>
        <taxon>Pseudomonadati</taxon>
        <taxon>Planctomycetota</taxon>
        <taxon>Phycisphaerae</taxon>
        <taxon>environmental samples</taxon>
    </lineage>
</organism>
<dbReference type="EC" id="2.3.1.39" evidence="1"/>
<evidence type="ECO:0000256" key="4">
    <source>
        <dbReference type="ARBA" id="ARBA00048462"/>
    </source>
</evidence>
<dbReference type="InterPro" id="IPR016035">
    <property type="entry name" value="Acyl_Trfase/lysoPLipase"/>
</dbReference>
<keyword evidence="2 6" id="KW-0808">Transferase</keyword>
<dbReference type="GO" id="GO:0005829">
    <property type="term" value="C:cytosol"/>
    <property type="evidence" value="ECO:0007669"/>
    <property type="project" value="TreeGrafter"/>
</dbReference>
<keyword evidence="3 6" id="KW-0012">Acyltransferase</keyword>
<dbReference type="PANTHER" id="PTHR42681">
    <property type="entry name" value="MALONYL-COA-ACYL CARRIER PROTEIN TRANSACYLASE, MITOCHONDRIAL"/>
    <property type="match status" value="1"/>
</dbReference>
<dbReference type="GO" id="GO:0006633">
    <property type="term" value="P:fatty acid biosynthetic process"/>
    <property type="evidence" value="ECO:0007669"/>
    <property type="project" value="TreeGrafter"/>
</dbReference>
<proteinExistence type="predicted"/>
<sequence length="154" mass="16472">MAPANFNAPGQIVVSGSKAACDRVLGEAERLGVKATALKVAGAFHSPLMQPAADRMRVELDRVEFRPLANSVYSNVTADLHQETASIKDLLIRQIVAPVQWERTMKALVGEDGTGAGARFVELAPGRTLAGLAKRINRRLPIESFATADALKPV</sequence>
<accession>A0A6J4PTS8</accession>
<dbReference type="GO" id="GO:0004314">
    <property type="term" value="F:[acyl-carrier-protein] S-malonyltransferase activity"/>
    <property type="evidence" value="ECO:0007669"/>
    <property type="project" value="UniProtKB-EC"/>
</dbReference>
<feature type="domain" description="Malonyl-CoA:ACP transacylase (MAT)" evidence="5">
    <location>
        <begin position="1"/>
        <end position="154"/>
    </location>
</feature>
<dbReference type="SUPFAM" id="SSF52151">
    <property type="entry name" value="FabD/lysophospholipase-like"/>
    <property type="match status" value="1"/>
</dbReference>
<evidence type="ECO:0000256" key="3">
    <source>
        <dbReference type="ARBA" id="ARBA00023315"/>
    </source>
</evidence>
<gene>
    <name evidence="6" type="ORF">AVDCRST_MAG64-2792</name>
</gene>
<evidence type="ECO:0000259" key="5">
    <source>
        <dbReference type="SMART" id="SM00827"/>
    </source>
</evidence>
<evidence type="ECO:0000313" key="6">
    <source>
        <dbReference type="EMBL" id="CAA9419587.1"/>
    </source>
</evidence>
<dbReference type="InterPro" id="IPR001227">
    <property type="entry name" value="Ac_transferase_dom_sf"/>
</dbReference>
<name>A0A6J4PTS8_9BACT</name>
<dbReference type="InterPro" id="IPR050858">
    <property type="entry name" value="Mal-CoA-ACP_Trans/PKS_FabD"/>
</dbReference>
<dbReference type="AlphaFoldDB" id="A0A6J4PTS8"/>
<evidence type="ECO:0000256" key="2">
    <source>
        <dbReference type="ARBA" id="ARBA00022679"/>
    </source>
</evidence>
<dbReference type="SMART" id="SM00827">
    <property type="entry name" value="PKS_AT"/>
    <property type="match status" value="1"/>
</dbReference>
<comment type="catalytic activity">
    <reaction evidence="4">
        <text>holo-[ACP] + malonyl-CoA = malonyl-[ACP] + CoA</text>
        <dbReference type="Rhea" id="RHEA:41792"/>
        <dbReference type="Rhea" id="RHEA-COMP:9623"/>
        <dbReference type="Rhea" id="RHEA-COMP:9685"/>
        <dbReference type="ChEBI" id="CHEBI:57287"/>
        <dbReference type="ChEBI" id="CHEBI:57384"/>
        <dbReference type="ChEBI" id="CHEBI:64479"/>
        <dbReference type="ChEBI" id="CHEBI:78449"/>
        <dbReference type="EC" id="2.3.1.39"/>
    </reaction>
</comment>
<reference evidence="6" key="1">
    <citation type="submission" date="2020-02" db="EMBL/GenBank/DDBJ databases">
        <authorList>
            <person name="Meier V. D."/>
        </authorList>
    </citation>
    <scope>NUCLEOTIDE SEQUENCE</scope>
    <source>
        <strain evidence="6">AVDCRST_MAG64</strain>
    </source>
</reference>
<dbReference type="Pfam" id="PF00698">
    <property type="entry name" value="Acyl_transf_1"/>
    <property type="match status" value="1"/>
</dbReference>
<evidence type="ECO:0000256" key="1">
    <source>
        <dbReference type="ARBA" id="ARBA00013258"/>
    </source>
</evidence>